<feature type="domain" description="RNase H type-1" evidence="19">
    <location>
        <begin position="373"/>
        <end position="504"/>
    </location>
</feature>
<dbReference type="Pfam" id="PF06817">
    <property type="entry name" value="RVT_thumb"/>
    <property type="match status" value="1"/>
</dbReference>
<dbReference type="GO" id="GO:0003677">
    <property type="term" value="F:DNA binding"/>
    <property type="evidence" value="ECO:0007669"/>
    <property type="project" value="UniProtKB-KW"/>
</dbReference>
<feature type="region of interest" description="Disordered" evidence="16">
    <location>
        <begin position="777"/>
        <end position="798"/>
    </location>
</feature>
<dbReference type="GO" id="GO:0006310">
    <property type="term" value="P:DNA recombination"/>
    <property type="evidence" value="ECO:0007669"/>
    <property type="project" value="UniProtKB-KW"/>
</dbReference>
<evidence type="ECO:0000256" key="2">
    <source>
        <dbReference type="ARBA" id="ARBA00022695"/>
    </source>
</evidence>
<dbReference type="Gene3D" id="1.10.10.200">
    <property type="match status" value="1"/>
</dbReference>
<dbReference type="Pfam" id="PF00552">
    <property type="entry name" value="IN_DBD_C"/>
    <property type="match status" value="1"/>
</dbReference>
<dbReference type="PROSITE" id="PS50876">
    <property type="entry name" value="ZF_INTEGRASE"/>
    <property type="match status" value="1"/>
</dbReference>
<dbReference type="Pfam" id="PF02022">
    <property type="entry name" value="Integrase_Zn"/>
    <property type="match status" value="1"/>
</dbReference>
<evidence type="ECO:0000259" key="18">
    <source>
        <dbReference type="PROSITE" id="PS50878"/>
    </source>
</evidence>
<dbReference type="GO" id="GO:0046718">
    <property type="term" value="P:symbiont entry into host cell"/>
    <property type="evidence" value="ECO:0007669"/>
    <property type="project" value="UniProtKB-KW"/>
</dbReference>
<dbReference type="EMBL" id="MK561030">
    <property type="protein sequence ID" value="QCT85317.1"/>
    <property type="molecule type" value="Genomic_RNA"/>
</dbReference>
<dbReference type="InterPro" id="IPR003308">
    <property type="entry name" value="Integrase_Zn-bd_dom_N"/>
</dbReference>
<evidence type="ECO:0000259" key="19">
    <source>
        <dbReference type="PROSITE" id="PS50879"/>
    </source>
</evidence>
<evidence type="ECO:0000256" key="9">
    <source>
        <dbReference type="ARBA" id="ARBA00023125"/>
    </source>
</evidence>
<dbReference type="InterPro" id="IPR043128">
    <property type="entry name" value="Rev_trsase/Diguanyl_cyclase"/>
</dbReference>
<dbReference type="InterPro" id="IPR000477">
    <property type="entry name" value="RT_dom"/>
</dbReference>
<evidence type="ECO:0000256" key="10">
    <source>
        <dbReference type="ARBA" id="ARBA00023172"/>
    </source>
</evidence>
<organism evidence="22">
    <name type="scientific">Squirrel monkey retrovirus</name>
    <name type="common">SMRV-H</name>
    <name type="synonym">SMRV-HLB</name>
    <dbReference type="NCBI Taxonomy" id="11856"/>
    <lineage>
        <taxon>Viruses</taxon>
        <taxon>Riboviria</taxon>
        <taxon>Pararnavirae</taxon>
        <taxon>Artverviricota</taxon>
        <taxon>Revtraviricetes</taxon>
        <taxon>Ortervirales</taxon>
        <taxon>Retroviridae</taxon>
        <taxon>Orthoretrovirinae</taxon>
        <taxon>Betaretrovirus</taxon>
        <taxon>Betaretrovirus squmon</taxon>
    </lineage>
</organism>
<dbReference type="Pfam" id="PF00078">
    <property type="entry name" value="RVT_1"/>
    <property type="match status" value="1"/>
</dbReference>
<dbReference type="InterPro" id="IPR002156">
    <property type="entry name" value="RNaseH_domain"/>
</dbReference>
<dbReference type="SUPFAM" id="SSF53098">
    <property type="entry name" value="Ribonuclease H-like"/>
    <property type="match status" value="2"/>
</dbReference>
<dbReference type="GO" id="GO:0008270">
    <property type="term" value="F:zinc ion binding"/>
    <property type="evidence" value="ECO:0007669"/>
    <property type="project" value="UniProtKB-KW"/>
</dbReference>
<dbReference type="PROSITE" id="PS50878">
    <property type="entry name" value="RT_POL"/>
    <property type="match status" value="1"/>
</dbReference>
<accession>A0A4V1GQH1</accession>
<dbReference type="Gene3D" id="3.30.420.10">
    <property type="entry name" value="Ribonuclease H-like superfamily/Ribonuclease H"/>
    <property type="match status" value="2"/>
</dbReference>
<dbReference type="CDD" id="cd09273">
    <property type="entry name" value="RNase_HI_RT_Bel"/>
    <property type="match status" value="1"/>
</dbReference>
<keyword evidence="9" id="KW-0238">DNA-binding</keyword>
<dbReference type="PANTHER" id="PTHR41694">
    <property type="entry name" value="ENDOGENOUS RETROVIRUS GROUP K MEMBER POL PROTEIN"/>
    <property type="match status" value="1"/>
</dbReference>
<dbReference type="PROSITE" id="PS51027">
    <property type="entry name" value="INTEGRASE_DBD"/>
    <property type="match status" value="1"/>
</dbReference>
<feature type="DNA-binding region" description="Integrase-type" evidence="15">
    <location>
        <begin position="727"/>
        <end position="776"/>
    </location>
</feature>
<dbReference type="InterPro" id="IPR001584">
    <property type="entry name" value="Integrase_cat-core"/>
</dbReference>
<dbReference type="GO" id="GO:0044826">
    <property type="term" value="P:viral genome integration into host DNA"/>
    <property type="evidence" value="ECO:0007669"/>
    <property type="project" value="UniProtKB-KW"/>
</dbReference>
<evidence type="ECO:0000313" key="22">
    <source>
        <dbReference type="EMBL" id="QCT85317.1"/>
    </source>
</evidence>
<keyword evidence="13" id="KW-1160">Virus entry into host cell</keyword>
<keyword evidence="6" id="KW-0378">Hydrolase</keyword>
<dbReference type="InterPro" id="IPR001037">
    <property type="entry name" value="Integrase_C_retrovir"/>
</dbReference>
<evidence type="ECO:0000256" key="14">
    <source>
        <dbReference type="PROSITE-ProRule" id="PRU00450"/>
    </source>
</evidence>
<protein>
    <submittedName>
        <fullName evidence="22">Pol protein</fullName>
    </submittedName>
</protein>
<feature type="domain" description="Reverse transcriptase" evidence="18">
    <location>
        <begin position="1"/>
        <end position="150"/>
    </location>
</feature>
<evidence type="ECO:0000256" key="5">
    <source>
        <dbReference type="ARBA" id="ARBA00022759"/>
    </source>
</evidence>
<evidence type="ECO:0000256" key="12">
    <source>
        <dbReference type="ARBA" id="ARBA00023268"/>
    </source>
</evidence>
<dbReference type="GO" id="GO:0003964">
    <property type="term" value="F:RNA-directed DNA polymerase activity"/>
    <property type="evidence" value="ECO:0007669"/>
    <property type="project" value="UniProtKB-KW"/>
</dbReference>
<dbReference type="SUPFAM" id="SSF56672">
    <property type="entry name" value="DNA/RNA polymerases"/>
    <property type="match status" value="1"/>
</dbReference>
<reference evidence="22" key="1">
    <citation type="journal article" date="2019" name="MSphere">
        <title>Adventitious Virus Detection in cells by High-Throughput Sequencing (HTS) of newly synthetized RNAs: unambiguous differentiation of cell infection from carryover of viral nucleic acids.</title>
        <authorList>
            <person name="Eloit M."/>
            <person name="Cheval J."/>
            <person name="Muth E."/>
            <person name="Gonzales G."/>
            <person name="Coulpier M."/>
            <person name="Beurdeley P."/>
            <person name="Cruvellier S."/>
        </authorList>
    </citation>
    <scope>NUCLEOTIDE SEQUENCE</scope>
</reference>
<dbReference type="InterPro" id="IPR010661">
    <property type="entry name" value="RVT_thumb"/>
</dbReference>
<evidence type="ECO:0000259" key="17">
    <source>
        <dbReference type="PROSITE" id="PS50876"/>
    </source>
</evidence>
<evidence type="ECO:0000256" key="15">
    <source>
        <dbReference type="PROSITE-ProRule" id="PRU00506"/>
    </source>
</evidence>
<dbReference type="InterPro" id="IPR017856">
    <property type="entry name" value="Integrase-like_N"/>
</dbReference>
<evidence type="ECO:0000256" key="16">
    <source>
        <dbReference type="SAM" id="MobiDB-lite"/>
    </source>
</evidence>
<keyword evidence="12" id="KW-0511">Multifunctional enzyme</keyword>
<dbReference type="PROSITE" id="PS50994">
    <property type="entry name" value="INTEGRASE"/>
    <property type="match status" value="1"/>
</dbReference>
<dbReference type="InterPro" id="IPR036862">
    <property type="entry name" value="Integrase_C_dom_sf_retrovir"/>
</dbReference>
<evidence type="ECO:0000256" key="3">
    <source>
        <dbReference type="ARBA" id="ARBA00022722"/>
    </source>
</evidence>
<dbReference type="InterPro" id="IPR036397">
    <property type="entry name" value="RNaseH_sf"/>
</dbReference>
<keyword evidence="8" id="KW-0695">RNA-directed DNA polymerase</keyword>
<dbReference type="PROSITE" id="PS50879">
    <property type="entry name" value="RNASE_H_1"/>
    <property type="match status" value="1"/>
</dbReference>
<feature type="domain" description="Integrase-type" evidence="21">
    <location>
        <begin position="727"/>
        <end position="776"/>
    </location>
</feature>
<evidence type="ECO:0000256" key="1">
    <source>
        <dbReference type="ARBA" id="ARBA00022679"/>
    </source>
</evidence>
<evidence type="ECO:0000256" key="8">
    <source>
        <dbReference type="ARBA" id="ARBA00022918"/>
    </source>
</evidence>
<keyword evidence="7" id="KW-0229">DNA integration</keyword>
<dbReference type="Gene3D" id="3.30.70.270">
    <property type="match status" value="3"/>
</dbReference>
<dbReference type="PANTHER" id="PTHR41694:SF3">
    <property type="entry name" value="RNA-DIRECTED DNA POLYMERASE-RELATED"/>
    <property type="match status" value="1"/>
</dbReference>
<dbReference type="GO" id="GO:0004523">
    <property type="term" value="F:RNA-DNA hybrid ribonuclease activity"/>
    <property type="evidence" value="ECO:0007669"/>
    <property type="project" value="InterPro"/>
</dbReference>
<keyword evidence="5" id="KW-0255">Endonuclease</keyword>
<dbReference type="Pfam" id="PF00665">
    <property type="entry name" value="rve"/>
    <property type="match status" value="1"/>
</dbReference>
<evidence type="ECO:0000256" key="11">
    <source>
        <dbReference type="ARBA" id="ARBA00023195"/>
    </source>
</evidence>
<proteinExistence type="predicted"/>
<name>A0A4V1GQH1_SMRVH</name>
<dbReference type="InterPro" id="IPR043502">
    <property type="entry name" value="DNA/RNA_pol_sf"/>
</dbReference>
<organismHost>
    <name type="scientific">Mammalia</name>
    <name type="common">mammals</name>
    <dbReference type="NCBI Taxonomy" id="40674"/>
</organismHost>
<dbReference type="SUPFAM" id="SSF50122">
    <property type="entry name" value="DNA-binding domain of retroviral integrase"/>
    <property type="match status" value="1"/>
</dbReference>
<evidence type="ECO:0000256" key="7">
    <source>
        <dbReference type="ARBA" id="ARBA00022908"/>
    </source>
</evidence>
<keyword evidence="11" id="KW-1179">Viral genome integration</keyword>
<keyword evidence="3" id="KW-0540">Nuclease</keyword>
<dbReference type="Gene3D" id="2.30.30.10">
    <property type="entry name" value="Integrase, C-terminal domain superfamily, retroviral"/>
    <property type="match status" value="1"/>
</dbReference>
<keyword evidence="4" id="KW-0479">Metal-binding</keyword>
<feature type="domain" description="Integrase catalytic" evidence="20">
    <location>
        <begin position="561"/>
        <end position="722"/>
    </location>
</feature>
<keyword evidence="14" id="KW-0863">Zinc-finger</keyword>
<keyword evidence="10" id="KW-0233">DNA recombination</keyword>
<evidence type="ECO:0000259" key="21">
    <source>
        <dbReference type="PROSITE" id="PS51027"/>
    </source>
</evidence>
<evidence type="ECO:0000256" key="13">
    <source>
        <dbReference type="ARBA" id="ARBA00023296"/>
    </source>
</evidence>
<keyword evidence="14" id="KW-0862">Zinc</keyword>
<dbReference type="Pfam" id="PF00075">
    <property type="entry name" value="RNase_H"/>
    <property type="match status" value="1"/>
</dbReference>
<evidence type="ECO:0000256" key="6">
    <source>
        <dbReference type="ARBA" id="ARBA00022801"/>
    </source>
</evidence>
<dbReference type="GO" id="GO:0035613">
    <property type="term" value="F:RNA stem-loop binding"/>
    <property type="evidence" value="ECO:0007669"/>
    <property type="project" value="TreeGrafter"/>
</dbReference>
<evidence type="ECO:0000259" key="20">
    <source>
        <dbReference type="PROSITE" id="PS50994"/>
    </source>
</evidence>
<keyword evidence="1" id="KW-0808">Transferase</keyword>
<dbReference type="GO" id="GO:0015074">
    <property type="term" value="P:DNA integration"/>
    <property type="evidence" value="ECO:0007669"/>
    <property type="project" value="UniProtKB-KW"/>
</dbReference>
<dbReference type="SUPFAM" id="SSF46919">
    <property type="entry name" value="N-terminal Zn binding domain of HIV integrase"/>
    <property type="match status" value="1"/>
</dbReference>
<evidence type="ECO:0000256" key="4">
    <source>
        <dbReference type="ARBA" id="ARBA00022723"/>
    </source>
</evidence>
<dbReference type="GO" id="GO:0075713">
    <property type="term" value="P:establishment of integrated proviral latency"/>
    <property type="evidence" value="ECO:0007669"/>
    <property type="project" value="UniProtKB-KW"/>
</dbReference>
<sequence length="798" mass="88883">MVPMGALQPGLPSPVAIPLNYHKIVIDLKDCFFTIPLHPEDRPYFAFSVPQINFQSPMPRYQWKVLPQGMANSPTLCQKFVAAAIAPARSQWPEAYILHYMDDILLACDSAEAAKACYAHIISCLTSYGLKIAPDKVQVSEPFSYLGFELHHQQVFTPRVCLKTDHLKTLNDFQKLLGDIQWLRPYLKLPTSALVPLNNILKGDPNPLSARALTPEAKQSLALINKAIQNQSVQQISYNLPLVLLLLPTPHTPTAVFWQPNGTDPTKYGSPLLWLHLPASPSKVLLTYPSLLAMLIIKGRYTGRQLFGRDPHSIIIPYTQDQLTWLLQTSDEWAIALSSFTGDIDNHYPSDPVIQFAKLHQFIFPKITKSAPIPQATLVFTDGSSNGIAAYVIDNQPISIKSPYLSAQLVELYAILQVFTVLAHQPFNLYTDSAYIAQSVPLLETVPFIKSSTNATPLFSKLQQLILNRQHPFFIGHLRAHLNLPGPLAEGNALADAATQIFPIISDPIHEAIQAHTLHHLNAHTLRLLYKITREQARDIVKACKQCVVATPVPHLGVNPRGLVPNAIWQMDVTHFTPFGKQKFVHVTVDTFSGFILATPQTGEASKNVISHVIHCLATIGKPHTIKTDNGPGYTGKNFQDFCQKLQIKHVTGIPYNPQGQGVVERAHQTLKNALNRLARSPLGFSMQQPRNLLSHALFQLNFLQLDSRGRSAADRLWHPQTSQQHATVMWRDPLTSVWKGPDPVLIWGRGSACIYDQKEDGPRWLPERLIRHINNQTAPLCDRPSNPNTAPGPKGSP</sequence>
<keyword evidence="2" id="KW-0548">Nucleotidyltransferase</keyword>
<feature type="domain" description="Integrase-type" evidence="17">
    <location>
        <begin position="507"/>
        <end position="548"/>
    </location>
</feature>
<dbReference type="InterPro" id="IPR012337">
    <property type="entry name" value="RNaseH-like_sf"/>
</dbReference>